<proteinExistence type="predicted"/>
<evidence type="ECO:0000313" key="3">
    <source>
        <dbReference type="Proteomes" id="UP001152300"/>
    </source>
</evidence>
<evidence type="ECO:0000313" key="2">
    <source>
        <dbReference type="EMBL" id="KAJ8069661.1"/>
    </source>
</evidence>
<dbReference type="EMBL" id="JAPEIS010000001">
    <property type="protein sequence ID" value="KAJ8069661.1"/>
    <property type="molecule type" value="Genomic_DNA"/>
</dbReference>
<evidence type="ECO:0000256" key="1">
    <source>
        <dbReference type="SAM" id="MobiDB-lite"/>
    </source>
</evidence>
<feature type="compositionally biased region" description="Polar residues" evidence="1">
    <location>
        <begin position="735"/>
        <end position="745"/>
    </location>
</feature>
<feature type="compositionally biased region" description="Low complexity" evidence="1">
    <location>
        <begin position="187"/>
        <end position="196"/>
    </location>
</feature>
<dbReference type="AlphaFoldDB" id="A0A9X0DN18"/>
<protein>
    <submittedName>
        <fullName evidence="2">Uncharacterized protein</fullName>
    </submittedName>
</protein>
<organism evidence="2 3">
    <name type="scientific">Sclerotinia nivalis</name>
    <dbReference type="NCBI Taxonomy" id="352851"/>
    <lineage>
        <taxon>Eukaryota</taxon>
        <taxon>Fungi</taxon>
        <taxon>Dikarya</taxon>
        <taxon>Ascomycota</taxon>
        <taxon>Pezizomycotina</taxon>
        <taxon>Leotiomycetes</taxon>
        <taxon>Helotiales</taxon>
        <taxon>Sclerotiniaceae</taxon>
        <taxon>Sclerotinia</taxon>
    </lineage>
</organism>
<feature type="region of interest" description="Disordered" evidence="1">
    <location>
        <begin position="385"/>
        <end position="416"/>
    </location>
</feature>
<feature type="compositionally biased region" description="Acidic residues" evidence="1">
    <location>
        <begin position="680"/>
        <end position="690"/>
    </location>
</feature>
<feature type="compositionally biased region" description="Polar residues" evidence="1">
    <location>
        <begin position="266"/>
        <end position="276"/>
    </location>
</feature>
<feature type="region of interest" description="Disordered" evidence="1">
    <location>
        <begin position="726"/>
        <end position="747"/>
    </location>
</feature>
<sequence length="760" mass="84905">MGEAFFAPAFFDFTIRFIMTTDKLALGGQDSLSSASSSSSSNTLVLRLREGEANHGFDMQFSDIIDVDIRNKVTALLPFYPSYPLLYLVYVLVRSNRMLDEAQDFLENTHRDRAQYLPIASMTDLEDIKDAEMRDKVEKIRTVIPCVTVWWAYYTLKVCDGNMDCATILLLENIIDTSKDPVTQVASVSATPVSSPMSPRSSGNVLAGPPVDSQSDSDSQMFDCTTPSPNSGSESFQTKPSSLKPLSRTPNRLFVNISDDEEYSTEETATMSASPDSNRRGVSTDKGKGVDRSDPADYNSDIDMNEVPPFEEKSQAKKRHEKQNSNCKFCGKELGNWLVRAGHENLCRMRTRQVCVKCKKEVSKSNIRRHEARCDGRRTSRRDGLEFKERDVYARPSVSPGGSTDFESEDPPTEDQLQKVKRMREFLPHLSVDQCIESLGLCDDNVEDAIDLEMEASASGEEDDDRGSCSQKVIPAKRKIGNLLEERVTKKSRTQVSDREASLEPASQWIKTTFLGLCQDSTNITVVHLAGSESRQVPTKLICDNAKTLKDMISMGDQKLAPQEISLLDVEATLFDAIIQYMVCRNASLGSHLSQTQKITSIVNFLVLANKLKVAGPATTMFQTLEAILKEERKGPYPPSALKVDHVNKVFLTFEAGHPIRKLFVRASVRPFLKTKNEDTADEEDSDNNSEVEAGNIEHDGNKPAHLAWKLNNDFAIALLAKVHETTSNRETRPTNKNSRNTKNLSEYFKDPLDGSWFTL</sequence>
<feature type="compositionally biased region" description="Basic and acidic residues" evidence="1">
    <location>
        <begin position="277"/>
        <end position="295"/>
    </location>
</feature>
<accession>A0A9X0DN18</accession>
<dbReference type="OrthoDB" id="636773at2759"/>
<dbReference type="Proteomes" id="UP001152300">
    <property type="component" value="Unassembled WGS sequence"/>
</dbReference>
<name>A0A9X0DN18_9HELO</name>
<keyword evidence="3" id="KW-1185">Reference proteome</keyword>
<reference evidence="2" key="1">
    <citation type="submission" date="2022-11" db="EMBL/GenBank/DDBJ databases">
        <title>Genome Resource of Sclerotinia nivalis Strain SnTB1, a Plant Pathogen Isolated from American Ginseng.</title>
        <authorList>
            <person name="Fan S."/>
        </authorList>
    </citation>
    <scope>NUCLEOTIDE SEQUENCE</scope>
    <source>
        <strain evidence="2">SnTB1</strain>
    </source>
</reference>
<feature type="compositionally biased region" description="Polar residues" evidence="1">
    <location>
        <begin position="222"/>
        <end position="241"/>
    </location>
</feature>
<comment type="caution">
    <text evidence="2">The sequence shown here is derived from an EMBL/GenBank/DDBJ whole genome shotgun (WGS) entry which is preliminary data.</text>
</comment>
<feature type="region of interest" description="Disordered" evidence="1">
    <location>
        <begin position="187"/>
        <end position="324"/>
    </location>
</feature>
<feature type="region of interest" description="Disordered" evidence="1">
    <location>
        <begin position="676"/>
        <end position="701"/>
    </location>
</feature>
<gene>
    <name evidence="2" type="ORF">OCU04_000093</name>
</gene>